<dbReference type="EMBL" id="FBWC01000002">
    <property type="protein sequence ID" value="CUX08553.1"/>
    <property type="molecule type" value="Genomic_DNA"/>
</dbReference>
<evidence type="ECO:0000313" key="2">
    <source>
        <dbReference type="EMBL" id="CUX08553.1"/>
    </source>
</evidence>
<feature type="region of interest" description="Disordered" evidence="1">
    <location>
        <begin position="66"/>
        <end position="85"/>
    </location>
</feature>
<sequence>MHVIAAKGFHPSGRHVCSRFYPQPPPLSNHLFGGATKKTGLIVESAFFGLTERIALHMFRALPKGNQAPTRESVAQPVEQLTFNQ</sequence>
<reference evidence="2 3" key="1">
    <citation type="submission" date="2016-01" db="EMBL/GenBank/DDBJ databases">
        <authorList>
            <person name="Oliw E.H."/>
        </authorList>
    </citation>
    <scope>NUCLEOTIDE SEQUENCE [LARGE SCALE GENOMIC DNA]</scope>
    <source>
        <strain evidence="2 3">Kerr 14</strain>
    </source>
</reference>
<dbReference type="Proteomes" id="UP000191897">
    <property type="component" value="Unassembled WGS sequence"/>
</dbReference>
<name>A0A1S7NKX2_AGRTU</name>
<proteinExistence type="predicted"/>
<accession>A0A1S7NKX2</accession>
<organism evidence="2 3">
    <name type="scientific">Agrobacterium tumefaciens str. Kerr 14</name>
    <dbReference type="NCBI Taxonomy" id="1183424"/>
    <lineage>
        <taxon>Bacteria</taxon>
        <taxon>Pseudomonadati</taxon>
        <taxon>Pseudomonadota</taxon>
        <taxon>Alphaproteobacteria</taxon>
        <taxon>Hyphomicrobiales</taxon>
        <taxon>Rhizobiaceae</taxon>
        <taxon>Rhizobium/Agrobacterium group</taxon>
        <taxon>Agrobacterium</taxon>
        <taxon>Agrobacterium tumefaciens complex</taxon>
    </lineage>
</organism>
<evidence type="ECO:0000256" key="1">
    <source>
        <dbReference type="SAM" id="MobiDB-lite"/>
    </source>
</evidence>
<protein>
    <submittedName>
        <fullName evidence="2">Uncharacterized protein</fullName>
    </submittedName>
</protein>
<dbReference type="AlphaFoldDB" id="A0A1S7NKX2"/>
<evidence type="ECO:0000313" key="3">
    <source>
        <dbReference type="Proteomes" id="UP000191897"/>
    </source>
</evidence>
<gene>
    <name evidence="2" type="ORF">AGR4C_Cc100043</name>
</gene>